<accession>L7W0E1</accession>
<evidence type="ECO:0000313" key="1">
    <source>
        <dbReference type="EMBL" id="AGC72863.1"/>
    </source>
</evidence>
<dbReference type="AlphaFoldDB" id="L7W0E1"/>
<sequence length="44" mass="5435">MIIKNPNPNARLIFIRFIKLILQKERRFAPLWFVTFEEKINIYV</sequence>
<organism evidence="1">
    <name type="scientific">uncultured bacterium A1Q1_fos_97</name>
    <dbReference type="NCBI Taxonomy" id="1256593"/>
    <lineage>
        <taxon>Bacteria</taxon>
        <taxon>environmental samples</taxon>
    </lineage>
</organism>
<dbReference type="EMBL" id="JX649914">
    <property type="protein sequence ID" value="AGC72863.1"/>
    <property type="molecule type" value="Genomic_DNA"/>
</dbReference>
<name>L7W0E1_9BACT</name>
<proteinExistence type="predicted"/>
<reference evidence="1" key="1">
    <citation type="submission" date="2012-09" db="EMBL/GenBank/DDBJ databases">
        <title>Metagenomic Characterization of a Microbial Community in Wastewater Detects High Levels of Antibiotic Resistance.</title>
        <authorList>
            <person name="Abrams M."/>
            <person name="Caldwell A."/>
            <person name="Vandaei E."/>
            <person name="Lee W."/>
            <person name="Perrott J."/>
            <person name="Khan S.Y."/>
            <person name="Ta J."/>
            <person name="Romero D."/>
            <person name="Nguyen V."/>
            <person name="Pourmand N."/>
            <person name="Ouverney C.C."/>
        </authorList>
    </citation>
    <scope>NUCLEOTIDE SEQUENCE</scope>
</reference>
<protein>
    <submittedName>
        <fullName evidence="1">Uncharacterized protein</fullName>
    </submittedName>
</protein>